<evidence type="ECO:0000259" key="10">
    <source>
        <dbReference type="PROSITE" id="PS50089"/>
    </source>
</evidence>
<evidence type="ECO:0000256" key="4">
    <source>
        <dbReference type="ARBA" id="ARBA00022723"/>
    </source>
</evidence>
<reference evidence="11" key="1">
    <citation type="submission" date="2022-11" db="UniProtKB">
        <authorList>
            <consortium name="EnsemblMetazoa"/>
        </authorList>
    </citation>
    <scope>IDENTIFICATION</scope>
</reference>
<keyword evidence="9" id="KW-0472">Membrane</keyword>
<comment type="catalytic activity">
    <reaction evidence="1">
        <text>S-ubiquitinyl-[E2 ubiquitin-conjugating enzyme]-L-cysteine + [acceptor protein]-L-lysine = [E2 ubiquitin-conjugating enzyme]-L-cysteine + N(6)-ubiquitinyl-[acceptor protein]-L-lysine.</text>
        <dbReference type="EC" id="2.3.2.27"/>
    </reaction>
</comment>
<dbReference type="SUPFAM" id="SSF57850">
    <property type="entry name" value="RING/U-box"/>
    <property type="match status" value="1"/>
</dbReference>
<dbReference type="GeneID" id="110232496"/>
<dbReference type="InterPro" id="IPR011016">
    <property type="entry name" value="Znf_RING-CH"/>
</dbReference>
<sequence length="142" mass="16847">MGDFQEILVFSLPVLLTFSVIFGLCCSLCCALLRNRRRQRNLLSQTARRPFPRGLKKVNFKNKFWFQKQKTNLKDDMCTICLEDFKGREEINMCKCGHAYHHKCIMKWLEIKDTCPICQRNVRRKSRTVNERTHLLVEALHV</sequence>
<dbReference type="EnsemblMetazoa" id="XM_021037703.2">
    <property type="protein sequence ID" value="XP_020893362.1"/>
    <property type="gene ID" value="LOC110232496"/>
</dbReference>
<keyword evidence="5 8" id="KW-0863">Zinc-finger</keyword>
<dbReference type="KEGG" id="epa:110232496"/>
<dbReference type="OMA" id="TITICPC"/>
<evidence type="ECO:0000256" key="8">
    <source>
        <dbReference type="PROSITE-ProRule" id="PRU00175"/>
    </source>
</evidence>
<keyword evidence="12" id="KW-1185">Reference proteome</keyword>
<evidence type="ECO:0000256" key="3">
    <source>
        <dbReference type="ARBA" id="ARBA00022679"/>
    </source>
</evidence>
<evidence type="ECO:0000313" key="12">
    <source>
        <dbReference type="Proteomes" id="UP000887567"/>
    </source>
</evidence>
<dbReference type="InterPro" id="IPR001841">
    <property type="entry name" value="Znf_RING"/>
</dbReference>
<evidence type="ECO:0000256" key="1">
    <source>
        <dbReference type="ARBA" id="ARBA00000900"/>
    </source>
</evidence>
<dbReference type="RefSeq" id="XP_028512933.1">
    <property type="nucleotide sequence ID" value="XM_028657132.1"/>
</dbReference>
<dbReference type="Pfam" id="PF13639">
    <property type="entry name" value="zf-RING_2"/>
    <property type="match status" value="1"/>
</dbReference>
<name>A0A913YD84_EXADI</name>
<dbReference type="EnsemblMetazoa" id="XM_028657133.1">
    <property type="protein sequence ID" value="XP_028512934.1"/>
    <property type="gene ID" value="LOC110232496"/>
</dbReference>
<dbReference type="InterPro" id="IPR045191">
    <property type="entry name" value="MBR1/2-like"/>
</dbReference>
<accession>A0A913YD84</accession>
<dbReference type="GO" id="GO:0061630">
    <property type="term" value="F:ubiquitin protein ligase activity"/>
    <property type="evidence" value="ECO:0007669"/>
    <property type="project" value="UniProtKB-EC"/>
</dbReference>
<feature type="transmembrane region" description="Helical" evidence="9">
    <location>
        <begin position="12"/>
        <end position="33"/>
    </location>
</feature>
<dbReference type="PROSITE" id="PS50089">
    <property type="entry name" value="ZF_RING_2"/>
    <property type="match status" value="1"/>
</dbReference>
<dbReference type="PANTHER" id="PTHR22937:SF65">
    <property type="entry name" value="E3 UBIQUITIN-PROTEIN LIGASE ARK2C"/>
    <property type="match status" value="1"/>
</dbReference>
<evidence type="ECO:0000256" key="9">
    <source>
        <dbReference type="SAM" id="Phobius"/>
    </source>
</evidence>
<dbReference type="EC" id="2.3.2.27" evidence="2"/>
<evidence type="ECO:0000256" key="5">
    <source>
        <dbReference type="ARBA" id="ARBA00022771"/>
    </source>
</evidence>
<dbReference type="OrthoDB" id="290834at2759"/>
<evidence type="ECO:0000256" key="6">
    <source>
        <dbReference type="ARBA" id="ARBA00022786"/>
    </source>
</evidence>
<keyword evidence="7" id="KW-0862">Zinc</keyword>
<dbReference type="InterPro" id="IPR013083">
    <property type="entry name" value="Znf_RING/FYVE/PHD"/>
</dbReference>
<keyword evidence="9" id="KW-1133">Transmembrane helix</keyword>
<organism evidence="11 12">
    <name type="scientific">Exaiptasia diaphana</name>
    <name type="common">Tropical sea anemone</name>
    <name type="synonym">Aiptasia pulchella</name>
    <dbReference type="NCBI Taxonomy" id="2652724"/>
    <lineage>
        <taxon>Eukaryota</taxon>
        <taxon>Metazoa</taxon>
        <taxon>Cnidaria</taxon>
        <taxon>Anthozoa</taxon>
        <taxon>Hexacorallia</taxon>
        <taxon>Actiniaria</taxon>
        <taxon>Aiptasiidae</taxon>
        <taxon>Exaiptasia</taxon>
    </lineage>
</organism>
<dbReference type="GO" id="GO:0008270">
    <property type="term" value="F:zinc ion binding"/>
    <property type="evidence" value="ECO:0007669"/>
    <property type="project" value="UniProtKB-KW"/>
</dbReference>
<protein>
    <recommendedName>
        <fullName evidence="2">RING-type E3 ubiquitin transferase</fullName>
        <ecNumber evidence="2">2.3.2.27</ecNumber>
    </recommendedName>
</protein>
<dbReference type="CDD" id="cd16469">
    <property type="entry name" value="RING-H2_RNF24-like"/>
    <property type="match status" value="1"/>
</dbReference>
<dbReference type="Gene3D" id="3.30.40.10">
    <property type="entry name" value="Zinc/RING finger domain, C3HC4 (zinc finger)"/>
    <property type="match status" value="1"/>
</dbReference>
<dbReference type="RefSeq" id="XP_020893362.1">
    <property type="nucleotide sequence ID" value="XM_021037703.2"/>
</dbReference>
<evidence type="ECO:0000256" key="2">
    <source>
        <dbReference type="ARBA" id="ARBA00012483"/>
    </source>
</evidence>
<dbReference type="AlphaFoldDB" id="A0A913YD84"/>
<keyword evidence="4" id="KW-0479">Metal-binding</keyword>
<dbReference type="Proteomes" id="UP000887567">
    <property type="component" value="Unplaced"/>
</dbReference>
<evidence type="ECO:0000256" key="7">
    <source>
        <dbReference type="ARBA" id="ARBA00022833"/>
    </source>
</evidence>
<keyword evidence="3" id="KW-0808">Transferase</keyword>
<proteinExistence type="predicted"/>
<keyword evidence="6" id="KW-0833">Ubl conjugation pathway</keyword>
<evidence type="ECO:0000313" key="11">
    <source>
        <dbReference type="EnsemblMetazoa" id="XP_028512933.1"/>
    </source>
</evidence>
<dbReference type="SMART" id="SM00184">
    <property type="entry name" value="RING"/>
    <property type="match status" value="1"/>
</dbReference>
<feature type="domain" description="RING-type" evidence="10">
    <location>
        <begin position="78"/>
        <end position="119"/>
    </location>
</feature>
<dbReference type="SMART" id="SM00744">
    <property type="entry name" value="RINGv"/>
    <property type="match status" value="1"/>
</dbReference>
<keyword evidence="9" id="KW-0812">Transmembrane</keyword>
<dbReference type="EnsemblMetazoa" id="XM_028657132.1">
    <property type="protein sequence ID" value="XP_028512933.1"/>
    <property type="gene ID" value="LOC110232496"/>
</dbReference>
<dbReference type="RefSeq" id="XP_028512934.1">
    <property type="nucleotide sequence ID" value="XM_028657133.1"/>
</dbReference>
<dbReference type="PANTHER" id="PTHR22937">
    <property type="entry name" value="E3 UBIQUITIN-PROTEIN LIGASE RNF165"/>
    <property type="match status" value="1"/>
</dbReference>